<name>A0AAV2L1S6_KNICA</name>
<organism evidence="1 2">
    <name type="scientific">Knipowitschia caucasica</name>
    <name type="common">Caucasian dwarf goby</name>
    <name type="synonym">Pomatoschistus caucasicus</name>
    <dbReference type="NCBI Taxonomy" id="637954"/>
    <lineage>
        <taxon>Eukaryota</taxon>
        <taxon>Metazoa</taxon>
        <taxon>Chordata</taxon>
        <taxon>Craniata</taxon>
        <taxon>Vertebrata</taxon>
        <taxon>Euteleostomi</taxon>
        <taxon>Actinopterygii</taxon>
        <taxon>Neopterygii</taxon>
        <taxon>Teleostei</taxon>
        <taxon>Neoteleostei</taxon>
        <taxon>Acanthomorphata</taxon>
        <taxon>Gobiaria</taxon>
        <taxon>Gobiiformes</taxon>
        <taxon>Gobioidei</taxon>
        <taxon>Gobiidae</taxon>
        <taxon>Gobiinae</taxon>
        <taxon>Knipowitschia</taxon>
    </lineage>
</organism>
<protein>
    <submittedName>
        <fullName evidence="1">Uncharacterized protein</fullName>
    </submittedName>
</protein>
<evidence type="ECO:0000313" key="1">
    <source>
        <dbReference type="EMBL" id="CAL1596222.1"/>
    </source>
</evidence>
<keyword evidence="2" id="KW-1185">Reference proteome</keyword>
<accession>A0AAV2L1S6</accession>
<sequence length="81" mass="8496">MKNEWRGLTRLSQDVVGIRVSEAGGRESAIRTPAAFERTASQSGLGVPHLDPLDSLSLIVSALLLPIATVGNVAIYKGAVP</sequence>
<dbReference type="EMBL" id="OZ035843">
    <property type="protein sequence ID" value="CAL1596222.1"/>
    <property type="molecule type" value="Genomic_DNA"/>
</dbReference>
<reference evidence="1 2" key="1">
    <citation type="submission" date="2024-04" db="EMBL/GenBank/DDBJ databases">
        <authorList>
            <person name="Waldvogel A.-M."/>
            <person name="Schoenle A."/>
        </authorList>
    </citation>
    <scope>NUCLEOTIDE SEQUENCE [LARGE SCALE GENOMIC DNA]</scope>
</reference>
<gene>
    <name evidence="1" type="ORF">KC01_LOCUS24923</name>
</gene>
<proteinExistence type="predicted"/>
<evidence type="ECO:0000313" key="2">
    <source>
        <dbReference type="Proteomes" id="UP001497482"/>
    </source>
</evidence>
<dbReference type="Proteomes" id="UP001497482">
    <property type="component" value="Chromosome 21"/>
</dbReference>
<dbReference type="AlphaFoldDB" id="A0AAV2L1S6"/>